<feature type="domain" description="NAD-dependent epimerase/dehydratase" evidence="11">
    <location>
        <begin position="6"/>
        <end position="245"/>
    </location>
</feature>
<dbReference type="PANTHER" id="PTHR43725:SF53">
    <property type="entry name" value="UDP-ARABINOSE 4-EPIMERASE 1"/>
    <property type="match status" value="1"/>
</dbReference>
<dbReference type="PANTHER" id="PTHR43725">
    <property type="entry name" value="UDP-GLUCOSE 4-EPIMERASE"/>
    <property type="match status" value="1"/>
</dbReference>
<dbReference type="Gene3D" id="3.90.25.10">
    <property type="entry name" value="UDP-galactose 4-epimerase, domain 1"/>
    <property type="match status" value="1"/>
</dbReference>
<evidence type="ECO:0000259" key="11">
    <source>
        <dbReference type="Pfam" id="PF01370"/>
    </source>
</evidence>
<reference evidence="12" key="1">
    <citation type="journal article" date="2020" name="mSystems">
        <title>Genome- and Community-Level Interaction Insights into Carbon Utilization and Element Cycling Functions of Hydrothermarchaeota in Hydrothermal Sediment.</title>
        <authorList>
            <person name="Zhou Z."/>
            <person name="Liu Y."/>
            <person name="Xu W."/>
            <person name="Pan J."/>
            <person name="Luo Z.H."/>
            <person name="Li M."/>
        </authorList>
    </citation>
    <scope>NUCLEOTIDE SEQUENCE [LARGE SCALE GENOMIC DNA]</scope>
    <source>
        <strain evidence="12">SpSt-769</strain>
    </source>
</reference>
<dbReference type="Pfam" id="PF01370">
    <property type="entry name" value="Epimerase"/>
    <property type="match status" value="1"/>
</dbReference>
<evidence type="ECO:0000256" key="6">
    <source>
        <dbReference type="ARBA" id="ARBA00018569"/>
    </source>
</evidence>
<evidence type="ECO:0000256" key="4">
    <source>
        <dbReference type="ARBA" id="ARBA00007637"/>
    </source>
</evidence>
<comment type="similarity">
    <text evidence="4 10">Belongs to the NAD(P)-dependent epimerase/dehydratase family.</text>
</comment>
<dbReference type="InterPro" id="IPR001509">
    <property type="entry name" value="Epimerase_deHydtase"/>
</dbReference>
<dbReference type="SUPFAM" id="SSF51735">
    <property type="entry name" value="NAD(P)-binding Rossmann-fold domains"/>
    <property type="match status" value="1"/>
</dbReference>
<name>A0A7C4EVP1_9BACT</name>
<dbReference type="InterPro" id="IPR036291">
    <property type="entry name" value="NAD(P)-bd_dom_sf"/>
</dbReference>
<dbReference type="GO" id="GO:0003978">
    <property type="term" value="F:UDP-glucose 4-epimerase activity"/>
    <property type="evidence" value="ECO:0007669"/>
    <property type="project" value="UniProtKB-UniRule"/>
</dbReference>
<sequence length="330" mass="36493">MGDAKILVIGGAGYVGSHFALFAYNHGYDVTVMDNLSKGHRAAIRAHRFVHLDLLDKAGFEAHLSAHRYDGIFHFAASCLVGESVEKPSLYYKNNVIAAFTMLEAMRATGHNRLVFSSTCAVYGVPERLPISEDHPKNPISPYGRSKLAIEWMLEDYQRAYGIRSAALRYFNAAGCEPAYDLGEDHDPETHLIPNVARYALGLQRELTIFGDDYPTPDGTCIRDYIHVTDLAHAHLKALQMLEKEPLLQVNLGAGTGLSNRQVVDAVAKVSGRAIHPKIGPRRPGDPPELVADPRVARDMLDWTPQRSDIESIAAEVLQWLSKHPKGYEG</sequence>
<gene>
    <name evidence="12" type="primary">galE</name>
    <name evidence="12" type="ORF">ENV54_01315</name>
</gene>
<evidence type="ECO:0000256" key="2">
    <source>
        <dbReference type="ARBA" id="ARBA00001911"/>
    </source>
</evidence>
<evidence type="ECO:0000256" key="10">
    <source>
        <dbReference type="RuleBase" id="RU366046"/>
    </source>
</evidence>
<dbReference type="CDD" id="cd05247">
    <property type="entry name" value="UDP_G4E_1_SDR_e"/>
    <property type="match status" value="1"/>
</dbReference>
<keyword evidence="8 10" id="KW-0413">Isomerase</keyword>
<comment type="subunit">
    <text evidence="10">Homodimer.</text>
</comment>
<evidence type="ECO:0000256" key="3">
    <source>
        <dbReference type="ARBA" id="ARBA00004947"/>
    </source>
</evidence>
<evidence type="ECO:0000256" key="9">
    <source>
        <dbReference type="ARBA" id="ARBA00023277"/>
    </source>
</evidence>
<evidence type="ECO:0000256" key="8">
    <source>
        <dbReference type="ARBA" id="ARBA00023235"/>
    </source>
</evidence>
<dbReference type="NCBIfam" id="TIGR01179">
    <property type="entry name" value="galE"/>
    <property type="match status" value="1"/>
</dbReference>
<keyword evidence="9 10" id="KW-0119">Carbohydrate metabolism</keyword>
<accession>A0A7C4EVP1</accession>
<comment type="pathway">
    <text evidence="3 10">Carbohydrate metabolism; galactose metabolism.</text>
</comment>
<evidence type="ECO:0000256" key="5">
    <source>
        <dbReference type="ARBA" id="ARBA00013189"/>
    </source>
</evidence>
<dbReference type="GO" id="GO:0033499">
    <property type="term" value="P:galactose catabolic process via UDP-galactose, Leloir pathway"/>
    <property type="evidence" value="ECO:0007669"/>
    <property type="project" value="TreeGrafter"/>
</dbReference>
<organism evidence="12">
    <name type="scientific">Desulfomonile tiedjei</name>
    <dbReference type="NCBI Taxonomy" id="2358"/>
    <lineage>
        <taxon>Bacteria</taxon>
        <taxon>Pseudomonadati</taxon>
        <taxon>Thermodesulfobacteriota</taxon>
        <taxon>Desulfomonilia</taxon>
        <taxon>Desulfomonilales</taxon>
        <taxon>Desulfomonilaceae</taxon>
        <taxon>Desulfomonile</taxon>
    </lineage>
</organism>
<dbReference type="AlphaFoldDB" id="A0A7C4EVP1"/>
<dbReference type="EC" id="5.1.3.2" evidence="5 10"/>
<proteinExistence type="inferred from homology"/>
<comment type="caution">
    <text evidence="12">The sequence shown here is derived from an EMBL/GenBank/DDBJ whole genome shotgun (WGS) entry which is preliminary data.</text>
</comment>
<dbReference type="Gene3D" id="3.40.50.720">
    <property type="entry name" value="NAD(P)-binding Rossmann-like Domain"/>
    <property type="match status" value="1"/>
</dbReference>
<protein>
    <recommendedName>
        <fullName evidence="6 10">UDP-glucose 4-epimerase</fullName>
        <ecNumber evidence="5 10">5.1.3.2</ecNumber>
    </recommendedName>
</protein>
<dbReference type="EMBL" id="DTGT01000040">
    <property type="protein sequence ID" value="HGH59917.1"/>
    <property type="molecule type" value="Genomic_DNA"/>
</dbReference>
<evidence type="ECO:0000256" key="1">
    <source>
        <dbReference type="ARBA" id="ARBA00000083"/>
    </source>
</evidence>
<comment type="catalytic activity">
    <reaction evidence="1 10">
        <text>UDP-alpha-D-glucose = UDP-alpha-D-galactose</text>
        <dbReference type="Rhea" id="RHEA:22168"/>
        <dbReference type="ChEBI" id="CHEBI:58885"/>
        <dbReference type="ChEBI" id="CHEBI:66914"/>
        <dbReference type="EC" id="5.1.3.2"/>
    </reaction>
</comment>
<dbReference type="UniPathway" id="UPA00214"/>
<evidence type="ECO:0000313" key="12">
    <source>
        <dbReference type="EMBL" id="HGH59917.1"/>
    </source>
</evidence>
<comment type="cofactor">
    <cofactor evidence="2 10">
        <name>NAD(+)</name>
        <dbReference type="ChEBI" id="CHEBI:57540"/>
    </cofactor>
</comment>
<keyword evidence="7 10" id="KW-0520">NAD</keyword>
<dbReference type="InterPro" id="IPR005886">
    <property type="entry name" value="UDP_G4E"/>
</dbReference>
<evidence type="ECO:0000256" key="7">
    <source>
        <dbReference type="ARBA" id="ARBA00023027"/>
    </source>
</evidence>